<dbReference type="GO" id="GO:0005886">
    <property type="term" value="C:plasma membrane"/>
    <property type="evidence" value="ECO:0007669"/>
    <property type="project" value="UniProtKB-SubCell"/>
</dbReference>
<dbReference type="InterPro" id="IPR001320">
    <property type="entry name" value="Iontro_rcpt_C"/>
</dbReference>
<dbReference type="PANTHER" id="PTHR42643:SF24">
    <property type="entry name" value="IONOTROPIC RECEPTOR 60A"/>
    <property type="match status" value="1"/>
</dbReference>
<dbReference type="AlphaFoldDB" id="R7TXL9"/>
<dbReference type="STRING" id="283909.R7TXL9"/>
<feature type="domain" description="Ionotropic glutamate receptor C-terminal" evidence="9">
    <location>
        <begin position="194"/>
        <end position="366"/>
    </location>
</feature>
<keyword evidence="12" id="KW-1185">Reference proteome</keyword>
<evidence type="ECO:0000259" key="9">
    <source>
        <dbReference type="Pfam" id="PF00060"/>
    </source>
</evidence>
<dbReference type="EMBL" id="KB308048">
    <property type="protein sequence ID" value="ELT98317.1"/>
    <property type="molecule type" value="Genomic_DNA"/>
</dbReference>
<evidence type="ECO:0000256" key="4">
    <source>
        <dbReference type="ARBA" id="ARBA00022989"/>
    </source>
</evidence>
<evidence type="ECO:0000313" key="10">
    <source>
        <dbReference type="EMBL" id="ELT98317.1"/>
    </source>
</evidence>
<dbReference type="Proteomes" id="UP000014760">
    <property type="component" value="Unassembled WGS sequence"/>
</dbReference>
<dbReference type="HOGENOM" id="CLU_639749_0_0_1"/>
<gene>
    <name evidence="10" type="ORF">CAPTEDRAFT_219223</name>
</gene>
<dbReference type="Gene3D" id="1.10.287.70">
    <property type="match status" value="1"/>
</dbReference>
<keyword evidence="6" id="KW-0675">Receptor</keyword>
<dbReference type="EMBL" id="AMQN01010512">
    <property type="status" value="NOT_ANNOTATED_CDS"/>
    <property type="molecule type" value="Genomic_DNA"/>
</dbReference>
<keyword evidence="5 8" id="KW-0472">Membrane</keyword>
<dbReference type="PANTHER" id="PTHR42643">
    <property type="entry name" value="IONOTROPIC RECEPTOR 20A-RELATED"/>
    <property type="match status" value="1"/>
</dbReference>
<feature type="transmembrane region" description="Helical" evidence="8">
    <location>
        <begin position="401"/>
        <end position="423"/>
    </location>
</feature>
<keyword evidence="3 8" id="KW-0812">Transmembrane</keyword>
<organism evidence="10">
    <name type="scientific">Capitella teleta</name>
    <name type="common">Polychaete worm</name>
    <dbReference type="NCBI Taxonomy" id="283909"/>
    <lineage>
        <taxon>Eukaryota</taxon>
        <taxon>Metazoa</taxon>
        <taxon>Spiralia</taxon>
        <taxon>Lophotrochozoa</taxon>
        <taxon>Annelida</taxon>
        <taxon>Polychaeta</taxon>
        <taxon>Sedentaria</taxon>
        <taxon>Scolecida</taxon>
        <taxon>Capitellidae</taxon>
        <taxon>Capitella</taxon>
    </lineage>
</organism>
<evidence type="ECO:0000313" key="12">
    <source>
        <dbReference type="Proteomes" id="UP000014760"/>
    </source>
</evidence>
<reference evidence="10 12" key="2">
    <citation type="journal article" date="2013" name="Nature">
        <title>Insights into bilaterian evolution from three spiralian genomes.</title>
        <authorList>
            <person name="Simakov O."/>
            <person name="Marletaz F."/>
            <person name="Cho S.J."/>
            <person name="Edsinger-Gonzales E."/>
            <person name="Havlak P."/>
            <person name="Hellsten U."/>
            <person name="Kuo D.H."/>
            <person name="Larsson T."/>
            <person name="Lv J."/>
            <person name="Arendt D."/>
            <person name="Savage R."/>
            <person name="Osoegawa K."/>
            <person name="de Jong P."/>
            <person name="Grimwood J."/>
            <person name="Chapman J.A."/>
            <person name="Shapiro H."/>
            <person name="Aerts A."/>
            <person name="Otillar R.P."/>
            <person name="Terry A.Y."/>
            <person name="Boore J.L."/>
            <person name="Grigoriev I.V."/>
            <person name="Lindberg D.R."/>
            <person name="Seaver E.C."/>
            <person name="Weisblat D.A."/>
            <person name="Putnam N.H."/>
            <person name="Rokhsar D.S."/>
        </authorList>
    </citation>
    <scope>NUCLEOTIDE SEQUENCE</scope>
    <source>
        <strain evidence="10 12">I ESC-2004</strain>
    </source>
</reference>
<reference evidence="12" key="1">
    <citation type="submission" date="2012-12" db="EMBL/GenBank/DDBJ databases">
        <authorList>
            <person name="Hellsten U."/>
            <person name="Grimwood J."/>
            <person name="Chapman J.A."/>
            <person name="Shapiro H."/>
            <person name="Aerts A."/>
            <person name="Otillar R.P."/>
            <person name="Terry A.Y."/>
            <person name="Boore J.L."/>
            <person name="Simakov O."/>
            <person name="Marletaz F."/>
            <person name="Cho S.-J."/>
            <person name="Edsinger-Gonzales E."/>
            <person name="Havlak P."/>
            <person name="Kuo D.-H."/>
            <person name="Larsson T."/>
            <person name="Lv J."/>
            <person name="Arendt D."/>
            <person name="Savage R."/>
            <person name="Osoegawa K."/>
            <person name="de Jong P."/>
            <person name="Lindberg D.R."/>
            <person name="Seaver E.C."/>
            <person name="Weisblat D.A."/>
            <person name="Putnam N.H."/>
            <person name="Grigoriev I.V."/>
            <person name="Rokhsar D.S."/>
        </authorList>
    </citation>
    <scope>NUCLEOTIDE SEQUENCE</scope>
    <source>
        <strain evidence="12">I ESC-2004</strain>
    </source>
</reference>
<comment type="subcellular location">
    <subcellularLocation>
        <location evidence="1">Cell membrane</location>
        <topology evidence="1">Multi-pass membrane protein</topology>
    </subcellularLocation>
</comment>
<evidence type="ECO:0000256" key="7">
    <source>
        <dbReference type="ARBA" id="ARBA00023180"/>
    </source>
</evidence>
<evidence type="ECO:0000256" key="2">
    <source>
        <dbReference type="ARBA" id="ARBA00022475"/>
    </source>
</evidence>
<evidence type="ECO:0000256" key="5">
    <source>
        <dbReference type="ARBA" id="ARBA00023136"/>
    </source>
</evidence>
<keyword evidence="2" id="KW-1003">Cell membrane</keyword>
<proteinExistence type="predicted"/>
<evidence type="ECO:0000256" key="6">
    <source>
        <dbReference type="ARBA" id="ARBA00023170"/>
    </source>
</evidence>
<evidence type="ECO:0000313" key="11">
    <source>
        <dbReference type="EnsemblMetazoa" id="CapteP219223"/>
    </source>
</evidence>
<keyword evidence="4 8" id="KW-1133">Transmembrane helix</keyword>
<dbReference type="Pfam" id="PF00060">
    <property type="entry name" value="Lig_chan"/>
    <property type="match status" value="1"/>
</dbReference>
<protein>
    <recommendedName>
        <fullName evidence="9">Ionotropic glutamate receptor C-terminal domain-containing protein</fullName>
    </recommendedName>
</protein>
<name>R7TXL9_CAPTE</name>
<evidence type="ECO:0000256" key="1">
    <source>
        <dbReference type="ARBA" id="ARBA00004651"/>
    </source>
</evidence>
<dbReference type="GO" id="GO:0050906">
    <property type="term" value="P:detection of stimulus involved in sensory perception"/>
    <property type="evidence" value="ECO:0007669"/>
    <property type="project" value="UniProtKB-ARBA"/>
</dbReference>
<evidence type="ECO:0000256" key="3">
    <source>
        <dbReference type="ARBA" id="ARBA00022692"/>
    </source>
</evidence>
<evidence type="ECO:0000256" key="8">
    <source>
        <dbReference type="SAM" id="Phobius"/>
    </source>
</evidence>
<reference evidence="11" key="3">
    <citation type="submission" date="2015-06" db="UniProtKB">
        <authorList>
            <consortium name="EnsemblMetazoa"/>
        </authorList>
    </citation>
    <scope>IDENTIFICATION</scope>
</reference>
<feature type="transmembrane region" description="Helical" evidence="8">
    <location>
        <begin position="215"/>
        <end position="233"/>
    </location>
</feature>
<accession>R7TXL9</accession>
<sequence length="429" mass="48584">MEIEIPGNSVFGFFECVDNLKSMPQYKKLTLITIGPTCAPHELREAFSKINLRQASSVLVSIRGHCVQTFLDEVNSFDKEIGQHGYFTFLYQWVVFTDHVSRDIIEKHTKRIINIAFVTHKSHGCNEVQSVIRSNLQPTLVQSTWPLQSLNDLFPAKKFGLNGVQLRIAVNVLYFCGTCRWRLGRKRPEWDMEWISWSNAEEGSPRSPRSCSGRMLAAFWWFFAITVAAVYSGNLTASLAVTKLNIPYKTFADLAQQNVFKLGILGGTSDVEFFKDVKQEPYKTIGRKIFTAYKSDSNVMSRDVDVHLRLIRNGGYVYIGDSALLDPLKDCVITTENSDGQLQYHYSVILQKNSALTPFVNDALIKCLETGILDRLESRYLPHQPPACAAFTKPDAVKVDLASFAAIAFLLTVLVLLLENLMFRMRKKL</sequence>
<dbReference type="SUPFAM" id="SSF53850">
    <property type="entry name" value="Periplasmic binding protein-like II"/>
    <property type="match status" value="1"/>
</dbReference>
<dbReference type="EnsemblMetazoa" id="CapteT219223">
    <property type="protein sequence ID" value="CapteP219223"/>
    <property type="gene ID" value="CapteG219223"/>
</dbReference>
<dbReference type="InterPro" id="IPR052192">
    <property type="entry name" value="Insect_Ionotropic_Sensory_Rcpt"/>
</dbReference>
<keyword evidence="7" id="KW-0325">Glycoprotein</keyword>
<dbReference type="GO" id="GO:0015276">
    <property type="term" value="F:ligand-gated monoatomic ion channel activity"/>
    <property type="evidence" value="ECO:0007669"/>
    <property type="project" value="InterPro"/>
</dbReference>